<evidence type="ECO:0000313" key="1">
    <source>
        <dbReference type="EMBL" id="RNA24536.1"/>
    </source>
</evidence>
<name>A0A3M7RLW8_BRAPC</name>
<sequence length="109" mass="13538">MEQNGSVLEVYHTMRVIFKSHGQIKLNHRDKRIKKCLEKTRIQNCIKKFRPIIYSYLERRNRQLEKNLKSTLRYPNYDFNFDHFKMIMNFKLQKKATVKIRWRYKIILS</sequence>
<keyword evidence="2" id="KW-1185">Reference proteome</keyword>
<gene>
    <name evidence="1" type="ORF">BpHYR1_009403</name>
</gene>
<dbReference type="AlphaFoldDB" id="A0A3M7RLW8"/>
<evidence type="ECO:0000313" key="2">
    <source>
        <dbReference type="Proteomes" id="UP000276133"/>
    </source>
</evidence>
<organism evidence="1 2">
    <name type="scientific">Brachionus plicatilis</name>
    <name type="common">Marine rotifer</name>
    <name type="synonym">Brachionus muelleri</name>
    <dbReference type="NCBI Taxonomy" id="10195"/>
    <lineage>
        <taxon>Eukaryota</taxon>
        <taxon>Metazoa</taxon>
        <taxon>Spiralia</taxon>
        <taxon>Gnathifera</taxon>
        <taxon>Rotifera</taxon>
        <taxon>Eurotatoria</taxon>
        <taxon>Monogononta</taxon>
        <taxon>Pseudotrocha</taxon>
        <taxon>Ploima</taxon>
        <taxon>Brachionidae</taxon>
        <taxon>Brachionus</taxon>
    </lineage>
</organism>
<proteinExistence type="predicted"/>
<comment type="caution">
    <text evidence="1">The sequence shown here is derived from an EMBL/GenBank/DDBJ whole genome shotgun (WGS) entry which is preliminary data.</text>
</comment>
<reference evidence="1 2" key="1">
    <citation type="journal article" date="2018" name="Sci. Rep.">
        <title>Genomic signatures of local adaptation to the degree of environmental predictability in rotifers.</title>
        <authorList>
            <person name="Franch-Gras L."/>
            <person name="Hahn C."/>
            <person name="Garcia-Roger E.M."/>
            <person name="Carmona M.J."/>
            <person name="Serra M."/>
            <person name="Gomez A."/>
        </authorList>
    </citation>
    <scope>NUCLEOTIDE SEQUENCE [LARGE SCALE GENOMIC DNA]</scope>
    <source>
        <strain evidence="1">HYR1</strain>
    </source>
</reference>
<accession>A0A3M7RLW8</accession>
<dbReference type="EMBL" id="REGN01003099">
    <property type="protein sequence ID" value="RNA24536.1"/>
    <property type="molecule type" value="Genomic_DNA"/>
</dbReference>
<dbReference type="Proteomes" id="UP000276133">
    <property type="component" value="Unassembled WGS sequence"/>
</dbReference>
<protein>
    <submittedName>
        <fullName evidence="1">Uncharacterized protein</fullName>
    </submittedName>
</protein>